<dbReference type="RefSeq" id="WP_034983406.1">
    <property type="nucleotide sequence ID" value="NZ_CP011786.1"/>
</dbReference>
<dbReference type="Pfam" id="PF02595">
    <property type="entry name" value="Gly_kinase"/>
    <property type="match status" value="1"/>
</dbReference>
<dbReference type="InterPro" id="IPR036129">
    <property type="entry name" value="Glycerate_kinase_sf"/>
</dbReference>
<dbReference type="PANTHER" id="PTHR21599">
    <property type="entry name" value="GLYCERATE KINASE"/>
    <property type="match status" value="1"/>
</dbReference>
<gene>
    <name evidence="5" type="ORF">BACT_0357</name>
</gene>
<keyword evidence="2 4" id="KW-0808">Transferase</keyword>
<dbReference type="InterPro" id="IPR018193">
    <property type="entry name" value="Glyc_kinase_flavodox-like_fold"/>
</dbReference>
<evidence type="ECO:0000313" key="6">
    <source>
        <dbReference type="Proteomes" id="UP000029015"/>
    </source>
</evidence>
<sequence>MRDIRVLLAVDSFKGSAGSSRVEDLIELGVRRVRPGAEVLKYPVADGGEGTLEAIMTAQGFQGRSVRVRGPLGEPVSAKYALGPGQVAVIEMAQSSGLGLMDQSSENARKASTYGVGQVIMDAVEAGARHILVGLGGSATSDGGTGMAKALGVRFLDAQGDEVADGLAGLESLVAVDESRLDARLREVEVTALTDVSNPLTGPAGAVHVYGPQKGMGAEELDKLDSWMDAYGRVLRHAGHDVANLPGAGAAGGLGAALAAFCGASIESGIDQVLDMIGLEDVMDGVDLVITGEGRMDSQSAHGKAPVGVAQRAKRHGLPVVAVVGSRADDLGDLYERGIDLVISAVTQPMSLHQAIARVDTALPLAGESAIRAYLLGAPKRA</sequence>
<dbReference type="Gene3D" id="3.90.1510.10">
    <property type="entry name" value="Glycerate kinase, domain 2"/>
    <property type="match status" value="1"/>
</dbReference>
<dbReference type="OrthoDB" id="9774290at2"/>
<dbReference type="STRING" id="1437605.AB656_00405"/>
<evidence type="ECO:0000256" key="1">
    <source>
        <dbReference type="ARBA" id="ARBA00006284"/>
    </source>
</evidence>
<dbReference type="AlphaFoldDB" id="A0A086YZF7"/>
<evidence type="ECO:0000256" key="4">
    <source>
        <dbReference type="PIRNR" id="PIRNR006078"/>
    </source>
</evidence>
<accession>A0A086YZF7</accession>
<dbReference type="PATRIC" id="fig|1437605.7.peg.79"/>
<name>A0A086YZF7_9BIFI</name>
<dbReference type="GO" id="GO:0043798">
    <property type="term" value="F:glycerate 2-kinase activity"/>
    <property type="evidence" value="ECO:0007669"/>
    <property type="project" value="UniProtKB-EC"/>
</dbReference>
<dbReference type="PANTHER" id="PTHR21599:SF0">
    <property type="entry name" value="GLYCERATE KINASE"/>
    <property type="match status" value="1"/>
</dbReference>
<proteinExistence type="inferred from homology"/>
<dbReference type="PIRSF" id="PIRSF006078">
    <property type="entry name" value="GlxK"/>
    <property type="match status" value="1"/>
</dbReference>
<keyword evidence="3 4" id="KW-0418">Kinase</keyword>
<protein>
    <submittedName>
        <fullName evidence="5">Glycerate kinase</fullName>
        <ecNumber evidence="5">2.7.1.165</ecNumber>
    </submittedName>
</protein>
<dbReference type="EMBL" id="JGYK01000001">
    <property type="protein sequence ID" value="KFI39657.1"/>
    <property type="molecule type" value="Genomic_DNA"/>
</dbReference>
<dbReference type="GO" id="GO:0031388">
    <property type="term" value="P:organic acid phosphorylation"/>
    <property type="evidence" value="ECO:0007669"/>
    <property type="project" value="UniProtKB-UniRule"/>
</dbReference>
<evidence type="ECO:0000313" key="5">
    <source>
        <dbReference type="EMBL" id="KFI39657.1"/>
    </source>
</evidence>
<dbReference type="NCBIfam" id="TIGR00045">
    <property type="entry name" value="glycerate kinase"/>
    <property type="match status" value="1"/>
</dbReference>
<comment type="similarity">
    <text evidence="1 4">Belongs to the glycerate kinase type-1 family.</text>
</comment>
<dbReference type="GO" id="GO:0008887">
    <property type="term" value="F:glycerate kinase activity"/>
    <property type="evidence" value="ECO:0007669"/>
    <property type="project" value="UniProtKB-UniRule"/>
</dbReference>
<dbReference type="EC" id="2.7.1.165" evidence="5"/>
<dbReference type="SUPFAM" id="SSF110738">
    <property type="entry name" value="Glycerate kinase I"/>
    <property type="match status" value="1"/>
</dbReference>
<dbReference type="eggNOG" id="COG1929">
    <property type="taxonomic scope" value="Bacteria"/>
</dbReference>
<reference evidence="5 6" key="1">
    <citation type="submission" date="2014-03" db="EMBL/GenBank/DDBJ databases">
        <title>Genomics of Bifidobacteria.</title>
        <authorList>
            <person name="Ventura M."/>
            <person name="Milani C."/>
            <person name="Lugli G.A."/>
        </authorList>
    </citation>
    <scope>NUCLEOTIDE SEQUENCE [LARGE SCALE GENOMIC DNA]</scope>
    <source>
        <strain evidence="5 6">DSM 22766</strain>
    </source>
</reference>
<dbReference type="Gene3D" id="3.40.50.10350">
    <property type="entry name" value="Glycerate kinase, domain 1"/>
    <property type="match status" value="1"/>
</dbReference>
<keyword evidence="6" id="KW-1185">Reference proteome</keyword>
<dbReference type="KEGG" id="bact:AB656_00405"/>
<evidence type="ECO:0000256" key="3">
    <source>
        <dbReference type="ARBA" id="ARBA00022777"/>
    </source>
</evidence>
<dbReference type="InterPro" id="IPR018197">
    <property type="entry name" value="Glycerate_kinase_RE-like"/>
</dbReference>
<dbReference type="InterPro" id="IPR004381">
    <property type="entry name" value="Glycerate_kinase"/>
</dbReference>
<evidence type="ECO:0000256" key="2">
    <source>
        <dbReference type="ARBA" id="ARBA00022679"/>
    </source>
</evidence>
<dbReference type="Proteomes" id="UP000029015">
    <property type="component" value="Unassembled WGS sequence"/>
</dbReference>
<organism evidence="5 6">
    <name type="scientific">Bifidobacterium actinocoloniiforme DSM 22766</name>
    <dbReference type="NCBI Taxonomy" id="1437605"/>
    <lineage>
        <taxon>Bacteria</taxon>
        <taxon>Bacillati</taxon>
        <taxon>Actinomycetota</taxon>
        <taxon>Actinomycetes</taxon>
        <taxon>Bifidobacteriales</taxon>
        <taxon>Bifidobacteriaceae</taxon>
        <taxon>Bifidobacterium</taxon>
    </lineage>
</organism>
<comment type="caution">
    <text evidence="5">The sequence shown here is derived from an EMBL/GenBank/DDBJ whole genome shotgun (WGS) entry which is preliminary data.</text>
</comment>